<protein>
    <submittedName>
        <fullName evidence="4">DNA-binding response regulator</fullName>
    </submittedName>
</protein>
<feature type="domain" description="Response regulatory" evidence="2">
    <location>
        <begin position="3"/>
        <end position="116"/>
    </location>
</feature>
<organism evidence="4 5">
    <name type="scientific">Lacihabitans soyangensis</name>
    <dbReference type="NCBI Taxonomy" id="869394"/>
    <lineage>
        <taxon>Bacteria</taxon>
        <taxon>Pseudomonadati</taxon>
        <taxon>Bacteroidota</taxon>
        <taxon>Cytophagia</taxon>
        <taxon>Cytophagales</taxon>
        <taxon>Leadbetterellaceae</taxon>
        <taxon>Lacihabitans</taxon>
    </lineage>
</organism>
<evidence type="ECO:0000313" key="4">
    <source>
        <dbReference type="EMBL" id="MCP9763555.1"/>
    </source>
</evidence>
<feature type="modified residue" description="4-aspartylphosphate" evidence="1">
    <location>
        <position position="55"/>
    </location>
</feature>
<keyword evidence="1" id="KW-0597">Phosphoprotein</keyword>
<sequence>MLRALILDDEPAGATILKYDLEQYCPDIEVIAEFKSPIEALKYLTTNRVDVVFLDVTMPVMSGFEFLSCQKNIDYQVVFVTAHQEYAINAFDFYAVDYIVKPVSKDKLIRAAERLRTRVGSKTESRIDVLLESMKKEGDKANHLAIPTMEGFEMVNLNELLYLTASGNYTTLKVGKKDKLVSKTIGDFEKILDPSRFVRIHNSVLVQIKEIKKYIKGDGGQVEMSDGQVHSVSRANKPKLLSIIKVDF</sequence>
<accession>A0AAE3KWV7</accession>
<dbReference type="GO" id="GO:0000156">
    <property type="term" value="F:phosphorelay response regulator activity"/>
    <property type="evidence" value="ECO:0007669"/>
    <property type="project" value="InterPro"/>
</dbReference>
<evidence type="ECO:0000256" key="1">
    <source>
        <dbReference type="PROSITE-ProRule" id="PRU00169"/>
    </source>
</evidence>
<dbReference type="InterPro" id="IPR011006">
    <property type="entry name" value="CheY-like_superfamily"/>
</dbReference>
<dbReference type="Pfam" id="PF04397">
    <property type="entry name" value="LytTR"/>
    <property type="match status" value="1"/>
</dbReference>
<dbReference type="PROSITE" id="PS50110">
    <property type="entry name" value="RESPONSE_REGULATORY"/>
    <property type="match status" value="1"/>
</dbReference>
<name>A0AAE3KWV7_9BACT</name>
<keyword evidence="5" id="KW-1185">Reference proteome</keyword>
<dbReference type="PANTHER" id="PTHR37299">
    <property type="entry name" value="TRANSCRIPTIONAL REGULATOR-RELATED"/>
    <property type="match status" value="1"/>
</dbReference>
<dbReference type="PROSITE" id="PS50930">
    <property type="entry name" value="HTH_LYTTR"/>
    <property type="match status" value="1"/>
</dbReference>
<dbReference type="GO" id="GO:0003677">
    <property type="term" value="F:DNA binding"/>
    <property type="evidence" value="ECO:0007669"/>
    <property type="project" value="UniProtKB-KW"/>
</dbReference>
<dbReference type="Proteomes" id="UP001204144">
    <property type="component" value="Unassembled WGS sequence"/>
</dbReference>
<dbReference type="SUPFAM" id="SSF52172">
    <property type="entry name" value="CheY-like"/>
    <property type="match status" value="1"/>
</dbReference>
<dbReference type="AlphaFoldDB" id="A0AAE3KWV7"/>
<dbReference type="EMBL" id="RJUF01000031">
    <property type="protein sequence ID" value="MCP9763555.1"/>
    <property type="molecule type" value="Genomic_DNA"/>
</dbReference>
<dbReference type="Gene3D" id="2.40.50.1020">
    <property type="entry name" value="LytTr DNA-binding domain"/>
    <property type="match status" value="1"/>
</dbReference>
<feature type="domain" description="HTH LytTR-type" evidence="3">
    <location>
        <begin position="144"/>
        <end position="246"/>
    </location>
</feature>
<dbReference type="InterPro" id="IPR001789">
    <property type="entry name" value="Sig_transdc_resp-reg_receiver"/>
</dbReference>
<evidence type="ECO:0000259" key="3">
    <source>
        <dbReference type="PROSITE" id="PS50930"/>
    </source>
</evidence>
<evidence type="ECO:0000259" key="2">
    <source>
        <dbReference type="PROSITE" id="PS50110"/>
    </source>
</evidence>
<dbReference type="SMART" id="SM00850">
    <property type="entry name" value="LytTR"/>
    <property type="match status" value="1"/>
</dbReference>
<gene>
    <name evidence="4" type="ORF">EGI31_11360</name>
</gene>
<dbReference type="RefSeq" id="WP_255037335.1">
    <property type="nucleotide sequence ID" value="NZ_RJUF01000031.1"/>
</dbReference>
<keyword evidence="4" id="KW-0238">DNA-binding</keyword>
<proteinExistence type="predicted"/>
<evidence type="ECO:0000313" key="5">
    <source>
        <dbReference type="Proteomes" id="UP001204144"/>
    </source>
</evidence>
<comment type="caution">
    <text evidence="4">The sequence shown here is derived from an EMBL/GenBank/DDBJ whole genome shotgun (WGS) entry which is preliminary data.</text>
</comment>
<dbReference type="SMART" id="SM00448">
    <property type="entry name" value="REC"/>
    <property type="match status" value="1"/>
</dbReference>
<dbReference type="Gene3D" id="3.40.50.2300">
    <property type="match status" value="1"/>
</dbReference>
<dbReference type="PANTHER" id="PTHR37299:SF1">
    <property type="entry name" value="STAGE 0 SPORULATION PROTEIN A HOMOLOG"/>
    <property type="match status" value="1"/>
</dbReference>
<reference evidence="4 5" key="1">
    <citation type="submission" date="2018-11" db="EMBL/GenBank/DDBJ databases">
        <title>Novel bacteria species description.</title>
        <authorList>
            <person name="Han J.-H."/>
        </authorList>
    </citation>
    <scope>NUCLEOTIDE SEQUENCE [LARGE SCALE GENOMIC DNA]</scope>
    <source>
        <strain evidence="4 5">KCTC23259</strain>
    </source>
</reference>
<dbReference type="Pfam" id="PF00072">
    <property type="entry name" value="Response_reg"/>
    <property type="match status" value="1"/>
</dbReference>
<dbReference type="InterPro" id="IPR007492">
    <property type="entry name" value="LytTR_DNA-bd_dom"/>
</dbReference>
<dbReference type="InterPro" id="IPR046947">
    <property type="entry name" value="LytR-like"/>
</dbReference>